<gene>
    <name evidence="1" type="ORF">FK268_09420</name>
</gene>
<comment type="caution">
    <text evidence="1">The sequence shown here is derived from an EMBL/GenBank/DDBJ whole genome shotgun (WGS) entry which is preliminary data.</text>
</comment>
<dbReference type="RefSeq" id="WP_146433351.1">
    <property type="nucleotide sequence ID" value="NZ_VIGV01000002.1"/>
</dbReference>
<organism evidence="1 2">
    <name type="scientific">Tsukamurella sputi</name>
    <dbReference type="NCBI Taxonomy" id="2591848"/>
    <lineage>
        <taxon>Bacteria</taxon>
        <taxon>Bacillati</taxon>
        <taxon>Actinomycetota</taxon>
        <taxon>Actinomycetes</taxon>
        <taxon>Mycobacteriales</taxon>
        <taxon>Tsukamurellaceae</taxon>
        <taxon>Tsukamurella</taxon>
    </lineage>
</organism>
<dbReference type="EMBL" id="VIGV01000002">
    <property type="protein sequence ID" value="TWS25398.1"/>
    <property type="molecule type" value="Genomic_DNA"/>
</dbReference>
<name>A0A5C5RS55_9ACTN</name>
<proteinExistence type="predicted"/>
<reference evidence="1 2" key="1">
    <citation type="submission" date="2019-06" db="EMBL/GenBank/DDBJ databases">
        <authorList>
            <person name="Teng J.L.L."/>
            <person name="Lee H.H."/>
            <person name="Lau S.K.P."/>
            <person name="Woo P.C.Y."/>
        </authorList>
    </citation>
    <scope>NUCLEOTIDE SEQUENCE [LARGE SCALE GENOMIC DNA]</scope>
    <source>
        <strain evidence="1 2">HKU70</strain>
    </source>
</reference>
<keyword evidence="2" id="KW-1185">Reference proteome</keyword>
<evidence type="ECO:0000313" key="2">
    <source>
        <dbReference type="Proteomes" id="UP000319792"/>
    </source>
</evidence>
<evidence type="ECO:0000313" key="1">
    <source>
        <dbReference type="EMBL" id="TWS25398.1"/>
    </source>
</evidence>
<dbReference type="AlphaFoldDB" id="A0A5C5RS55"/>
<protein>
    <submittedName>
        <fullName evidence="1">Uncharacterized protein</fullName>
    </submittedName>
</protein>
<dbReference type="OrthoDB" id="335852at2"/>
<dbReference type="Proteomes" id="UP000319792">
    <property type="component" value="Unassembled WGS sequence"/>
</dbReference>
<accession>A0A5C5RS55</accession>
<reference evidence="1 2" key="2">
    <citation type="submission" date="2019-08" db="EMBL/GenBank/DDBJ databases">
        <title>Tsukamurella conjunctivitidis sp. nov., Tsukamurella assacharolytica sp. nov. and Tsukamurella sputae sp. nov. isolated from patients with conjunctivitis, bacteraemia (lymphoma) and respiratory infection (sputum) in Hong Kong.</title>
        <authorList>
            <person name="Fok K.M.N."/>
            <person name="Fong J.Y.H."/>
        </authorList>
    </citation>
    <scope>NUCLEOTIDE SEQUENCE [LARGE SCALE GENOMIC DNA]</scope>
    <source>
        <strain evidence="1 2">HKU70</strain>
    </source>
</reference>
<sequence>MPSSDGGLSTKREAQPPAEVFDEYTALGKSAAGVWGVRVGAFANVGGQLGYELPAHADGGLVPAAGGEPYPQHHASVWYPSDDSWTSSARRKRHERIASMIVDSTRQLHPEITPV</sequence>